<keyword evidence="5" id="KW-0560">Oxidoreductase</keyword>
<evidence type="ECO:0000256" key="5">
    <source>
        <dbReference type="ARBA" id="ARBA00023002"/>
    </source>
</evidence>
<keyword evidence="6 8" id="KW-0472">Membrane</keyword>
<feature type="transmembrane region" description="Helical" evidence="8">
    <location>
        <begin position="275"/>
        <end position="294"/>
    </location>
</feature>
<feature type="transmembrane region" description="Helical" evidence="8">
    <location>
        <begin position="409"/>
        <end position="429"/>
    </location>
</feature>
<evidence type="ECO:0000256" key="7">
    <source>
        <dbReference type="RuleBase" id="RU000320"/>
    </source>
</evidence>
<dbReference type="InterPro" id="IPR052175">
    <property type="entry name" value="ComplexI-like_HydComp"/>
</dbReference>
<dbReference type="AlphaFoldDB" id="A0A7Y6R9P5"/>
<evidence type="ECO:0000256" key="3">
    <source>
        <dbReference type="ARBA" id="ARBA00022692"/>
    </source>
</evidence>
<feature type="transmembrane region" description="Helical" evidence="8">
    <location>
        <begin position="111"/>
        <end position="138"/>
    </location>
</feature>
<feature type="transmembrane region" description="Helical" evidence="8">
    <location>
        <begin position="462"/>
        <end position="483"/>
    </location>
</feature>
<evidence type="ECO:0000256" key="1">
    <source>
        <dbReference type="ARBA" id="ARBA00004651"/>
    </source>
</evidence>
<dbReference type="Proteomes" id="UP000589984">
    <property type="component" value="Unassembled WGS sequence"/>
</dbReference>
<keyword evidence="12" id="KW-1185">Reference proteome</keyword>
<feature type="transmembrane region" description="Helical" evidence="8">
    <location>
        <begin position="6"/>
        <end position="25"/>
    </location>
</feature>
<proteinExistence type="predicted"/>
<feature type="transmembrane region" description="Helical" evidence="8">
    <location>
        <begin position="37"/>
        <end position="56"/>
    </location>
</feature>
<feature type="transmembrane region" description="Helical" evidence="8">
    <location>
        <begin position="76"/>
        <end position="99"/>
    </location>
</feature>
<evidence type="ECO:0000256" key="2">
    <source>
        <dbReference type="ARBA" id="ARBA00022475"/>
    </source>
</evidence>
<dbReference type="PANTHER" id="PTHR42682:SF4">
    <property type="entry name" value="NADH-UBIQUINONE_PLASTOQUINONE"/>
    <property type="match status" value="1"/>
</dbReference>
<dbReference type="PRINTS" id="PR01434">
    <property type="entry name" value="NADHDHGNASE5"/>
</dbReference>
<dbReference type="GO" id="GO:0005886">
    <property type="term" value="C:plasma membrane"/>
    <property type="evidence" value="ECO:0007669"/>
    <property type="project" value="UniProtKB-SubCell"/>
</dbReference>
<dbReference type="Pfam" id="PF00662">
    <property type="entry name" value="Proton_antipo_N"/>
    <property type="match status" value="1"/>
</dbReference>
<evidence type="ECO:0000259" key="10">
    <source>
        <dbReference type="Pfam" id="PF00662"/>
    </source>
</evidence>
<evidence type="ECO:0000313" key="12">
    <source>
        <dbReference type="Proteomes" id="UP000589984"/>
    </source>
</evidence>
<feature type="transmembrane region" description="Helical" evidence="8">
    <location>
        <begin position="164"/>
        <end position="186"/>
    </location>
</feature>
<feature type="domain" description="NADH-Ubiquinone oxidoreductase (complex I) chain 5 N-terminal" evidence="10">
    <location>
        <begin position="70"/>
        <end position="112"/>
    </location>
</feature>
<dbReference type="EMBL" id="JABWCV010000001">
    <property type="protein sequence ID" value="NVF12594.1"/>
    <property type="molecule type" value="Genomic_DNA"/>
</dbReference>
<dbReference type="Pfam" id="PF00361">
    <property type="entry name" value="Proton_antipo_M"/>
    <property type="match status" value="1"/>
</dbReference>
<evidence type="ECO:0000256" key="8">
    <source>
        <dbReference type="SAM" id="Phobius"/>
    </source>
</evidence>
<feature type="transmembrane region" description="Helical" evidence="8">
    <location>
        <begin position="374"/>
        <end position="397"/>
    </location>
</feature>
<comment type="caution">
    <text evidence="11">The sequence shown here is derived from an EMBL/GenBank/DDBJ whole genome shotgun (WGS) entry which is preliminary data.</text>
</comment>
<evidence type="ECO:0000313" key="11">
    <source>
        <dbReference type="EMBL" id="NVF12594.1"/>
    </source>
</evidence>
<feature type="transmembrane region" description="Helical" evidence="8">
    <location>
        <begin position="314"/>
        <end position="337"/>
    </location>
</feature>
<name>A0A7Y6R9P5_9GAMM</name>
<keyword evidence="4 8" id="KW-1133">Transmembrane helix</keyword>
<keyword evidence="2" id="KW-1003">Cell membrane</keyword>
<keyword evidence="3 7" id="KW-0812">Transmembrane</keyword>
<dbReference type="InterPro" id="IPR001516">
    <property type="entry name" value="Proton_antipo_N"/>
</dbReference>
<evidence type="ECO:0000256" key="6">
    <source>
        <dbReference type="ARBA" id="ARBA00023136"/>
    </source>
</evidence>
<dbReference type="InterPro" id="IPR001750">
    <property type="entry name" value="ND/Mrp_TM"/>
</dbReference>
<comment type="subcellular location">
    <subcellularLocation>
        <location evidence="1">Cell membrane</location>
        <topology evidence="1">Multi-pass membrane protein</topology>
    </subcellularLocation>
    <subcellularLocation>
        <location evidence="7">Membrane</location>
        <topology evidence="7">Multi-pass membrane protein</topology>
    </subcellularLocation>
</comment>
<organism evidence="11 12">
    <name type="scientific">Vreelandella maris</name>
    <dbReference type="NCBI Taxonomy" id="2729617"/>
    <lineage>
        <taxon>Bacteria</taxon>
        <taxon>Pseudomonadati</taxon>
        <taxon>Pseudomonadota</taxon>
        <taxon>Gammaproteobacteria</taxon>
        <taxon>Oceanospirillales</taxon>
        <taxon>Halomonadaceae</taxon>
        <taxon>Vreelandella</taxon>
    </lineage>
</organism>
<feature type="transmembrane region" description="Helical" evidence="8">
    <location>
        <begin position="244"/>
        <end position="263"/>
    </location>
</feature>
<sequence length="501" mass="53921">MNAAWLPLTALATSLLVAVTIFALPEEARRLRTTINIGAAVVKIILVTLMVRRVAAGHEDIFSFQVIGGLDFVLRIDALGVMFAGLSSLLWLCTTIYAIGYLEGSANRKRFFGFFSLCVASTIGIALADNLFTFLIFYEMLTLSTYPLVVHRGTEQALNAGRVYLRYTLSAGVVLLLGAVLLNNLTGDQSFSSEEGLGDYLNDHRGLLTLIFILLVSGLAVKAAMVPLHGWLPRAMVAPAPVSALLHAVAVVKAGAFGILRVVYDLYGIELSVELGVITGLAVAASITIIYGSLRAIAQQELKPLLAFSTVSQVSYVILGIGIFGPFGTVGALAHLLHQGLMKVTLFFCAGNYAEELGIHRIDEMDGAGKRMPLTSIAFTIGALGMIGLPPVAGFITKWYLGVGAIQAEMYWVVAVLVASSTLNAMYFLPILHRLWFRPGPSHGKGSWPHEQRLGRLETHGWLLWPMVFTALISLGAGLFAGLPYSPLDWAARVASGEYLP</sequence>
<accession>A0A7Y6R9P5</accession>
<dbReference type="RefSeq" id="WP_176301869.1">
    <property type="nucleotide sequence ID" value="NZ_JABWCV010000001.1"/>
</dbReference>
<gene>
    <name evidence="11" type="ORF">HUO07_00170</name>
</gene>
<feature type="transmembrane region" description="Helical" evidence="8">
    <location>
        <begin position="207"/>
        <end position="232"/>
    </location>
</feature>
<dbReference type="PANTHER" id="PTHR42682">
    <property type="entry name" value="HYDROGENASE-4 COMPONENT F"/>
    <property type="match status" value="1"/>
</dbReference>
<reference evidence="11 12" key="1">
    <citation type="submission" date="2020-06" db="EMBL/GenBank/DDBJ databases">
        <title>Halomonas sp. QX-1 draft genome sequence.</title>
        <authorList>
            <person name="Qiu X."/>
        </authorList>
    </citation>
    <scope>NUCLEOTIDE SEQUENCE [LARGE SCALE GENOMIC DNA]</scope>
    <source>
        <strain evidence="11 12">QX-1</strain>
    </source>
</reference>
<feature type="domain" description="NADH:quinone oxidoreductase/Mrp antiporter transmembrane" evidence="9">
    <location>
        <begin position="128"/>
        <end position="421"/>
    </location>
</feature>
<evidence type="ECO:0000259" key="9">
    <source>
        <dbReference type="Pfam" id="PF00361"/>
    </source>
</evidence>
<protein>
    <submittedName>
        <fullName evidence="11">Monovalent cation/H+ antiporter subunit D family protein</fullName>
    </submittedName>
</protein>
<dbReference type="GO" id="GO:0016491">
    <property type="term" value="F:oxidoreductase activity"/>
    <property type="evidence" value="ECO:0007669"/>
    <property type="project" value="UniProtKB-KW"/>
</dbReference>
<evidence type="ECO:0000256" key="4">
    <source>
        <dbReference type="ARBA" id="ARBA00022989"/>
    </source>
</evidence>